<keyword evidence="3" id="KW-1185">Reference proteome</keyword>
<proteinExistence type="predicted"/>
<feature type="non-terminal residue" evidence="2">
    <location>
        <position position="100"/>
    </location>
</feature>
<dbReference type="Proteomes" id="UP000749646">
    <property type="component" value="Unassembled WGS sequence"/>
</dbReference>
<organism evidence="2 3">
    <name type="scientific">Modicella reniformis</name>
    <dbReference type="NCBI Taxonomy" id="1440133"/>
    <lineage>
        <taxon>Eukaryota</taxon>
        <taxon>Fungi</taxon>
        <taxon>Fungi incertae sedis</taxon>
        <taxon>Mucoromycota</taxon>
        <taxon>Mortierellomycotina</taxon>
        <taxon>Mortierellomycetes</taxon>
        <taxon>Mortierellales</taxon>
        <taxon>Mortierellaceae</taxon>
        <taxon>Modicella</taxon>
    </lineage>
</organism>
<dbReference type="EMBL" id="JAAAHW010005546">
    <property type="protein sequence ID" value="KAF9967911.1"/>
    <property type="molecule type" value="Genomic_DNA"/>
</dbReference>
<dbReference type="AlphaFoldDB" id="A0A9P6JEB4"/>
<dbReference type="OrthoDB" id="2437611at2759"/>
<reference evidence="2" key="1">
    <citation type="journal article" date="2020" name="Fungal Divers.">
        <title>Resolving the Mortierellaceae phylogeny through synthesis of multi-gene phylogenetics and phylogenomics.</title>
        <authorList>
            <person name="Vandepol N."/>
            <person name="Liber J."/>
            <person name="Desiro A."/>
            <person name="Na H."/>
            <person name="Kennedy M."/>
            <person name="Barry K."/>
            <person name="Grigoriev I.V."/>
            <person name="Miller A.N."/>
            <person name="O'Donnell K."/>
            <person name="Stajich J.E."/>
            <person name="Bonito G."/>
        </authorList>
    </citation>
    <scope>NUCLEOTIDE SEQUENCE</scope>
    <source>
        <strain evidence="2">MES-2147</strain>
    </source>
</reference>
<accession>A0A9P6JEB4</accession>
<evidence type="ECO:0000313" key="2">
    <source>
        <dbReference type="EMBL" id="KAF9967911.1"/>
    </source>
</evidence>
<feature type="region of interest" description="Disordered" evidence="1">
    <location>
        <begin position="1"/>
        <end position="71"/>
    </location>
</feature>
<evidence type="ECO:0000256" key="1">
    <source>
        <dbReference type="SAM" id="MobiDB-lite"/>
    </source>
</evidence>
<name>A0A9P6JEB4_9FUNG</name>
<feature type="compositionally biased region" description="Low complexity" evidence="1">
    <location>
        <begin position="1"/>
        <end position="11"/>
    </location>
</feature>
<evidence type="ECO:0000313" key="3">
    <source>
        <dbReference type="Proteomes" id="UP000749646"/>
    </source>
</evidence>
<sequence length="100" mass="10602">MTSSFGTTRSTSSRKIHQGGITQSSEDAGSAVPPLSGTTFHAGLTHFGSNRDHHDSGHKESKGSIVGSSSSIEKALKKARVFLDEKGRTKARATSLWAFL</sequence>
<comment type="caution">
    <text evidence="2">The sequence shown here is derived from an EMBL/GenBank/DDBJ whole genome shotgun (WGS) entry which is preliminary data.</text>
</comment>
<feature type="compositionally biased region" description="Basic and acidic residues" evidence="1">
    <location>
        <begin position="49"/>
        <end position="62"/>
    </location>
</feature>
<protein>
    <submittedName>
        <fullName evidence="2">Uncharacterized protein</fullName>
    </submittedName>
</protein>
<gene>
    <name evidence="2" type="ORF">BGZ65_012867</name>
</gene>